<dbReference type="GO" id="GO:0005096">
    <property type="term" value="F:GTPase activator activity"/>
    <property type="evidence" value="ECO:0007669"/>
    <property type="project" value="TreeGrafter"/>
</dbReference>
<evidence type="ECO:0008006" key="8">
    <source>
        <dbReference type="Google" id="ProtNLM"/>
    </source>
</evidence>
<protein>
    <recommendedName>
        <fullName evidence="8">Ras-GAP domain-containing protein</fullName>
    </recommendedName>
</protein>
<dbReference type="GO" id="GO:0005516">
    <property type="term" value="F:calmodulin binding"/>
    <property type="evidence" value="ECO:0007669"/>
    <property type="project" value="UniProtKB-KW"/>
</dbReference>
<feature type="coiled-coil region" evidence="2">
    <location>
        <begin position="1432"/>
        <end position="1466"/>
    </location>
</feature>
<feature type="compositionally biased region" description="Polar residues" evidence="3">
    <location>
        <begin position="44"/>
        <end position="53"/>
    </location>
</feature>
<dbReference type="Gene3D" id="1.20.5.190">
    <property type="match status" value="1"/>
</dbReference>
<organism evidence="6 7">
    <name type="scientific">Carpinus fangiana</name>
    <dbReference type="NCBI Taxonomy" id="176857"/>
    <lineage>
        <taxon>Eukaryota</taxon>
        <taxon>Viridiplantae</taxon>
        <taxon>Streptophyta</taxon>
        <taxon>Embryophyta</taxon>
        <taxon>Tracheophyta</taxon>
        <taxon>Spermatophyta</taxon>
        <taxon>Magnoliopsida</taxon>
        <taxon>eudicotyledons</taxon>
        <taxon>Gunneridae</taxon>
        <taxon>Pentapetalae</taxon>
        <taxon>rosids</taxon>
        <taxon>fabids</taxon>
        <taxon>Fagales</taxon>
        <taxon>Betulaceae</taxon>
        <taxon>Carpinus</taxon>
    </lineage>
</organism>
<evidence type="ECO:0000313" key="7">
    <source>
        <dbReference type="Proteomes" id="UP000327013"/>
    </source>
</evidence>
<dbReference type="Gene3D" id="1.10.506.10">
    <property type="entry name" value="GTPase Activation - p120gap, domain 1"/>
    <property type="match status" value="1"/>
</dbReference>
<dbReference type="SMART" id="SM00015">
    <property type="entry name" value="IQ"/>
    <property type="match status" value="7"/>
</dbReference>
<dbReference type="SUPFAM" id="SSF47576">
    <property type="entry name" value="Calponin-homology domain, CH-domain"/>
    <property type="match status" value="1"/>
</dbReference>
<feature type="compositionally biased region" description="Basic and acidic residues" evidence="3">
    <location>
        <begin position="74"/>
        <end position="86"/>
    </location>
</feature>
<dbReference type="Proteomes" id="UP000327013">
    <property type="component" value="Unassembled WGS sequence"/>
</dbReference>
<dbReference type="Pfam" id="PF00616">
    <property type="entry name" value="RasGAP"/>
    <property type="match status" value="1"/>
</dbReference>
<feature type="region of interest" description="Disordered" evidence="3">
    <location>
        <begin position="123"/>
        <end position="179"/>
    </location>
</feature>
<dbReference type="InterPro" id="IPR000593">
    <property type="entry name" value="RasGAP_C"/>
</dbReference>
<dbReference type="InterPro" id="IPR001936">
    <property type="entry name" value="RasGAP_dom"/>
</dbReference>
<name>A0A5N6KTM1_9ROSI</name>
<dbReference type="PROSITE" id="PS50021">
    <property type="entry name" value="CH"/>
    <property type="match status" value="1"/>
</dbReference>
<feature type="compositionally biased region" description="Low complexity" evidence="3">
    <location>
        <begin position="25"/>
        <end position="43"/>
    </location>
</feature>
<proteinExistence type="predicted"/>
<feature type="compositionally biased region" description="Basic and acidic residues" evidence="3">
    <location>
        <begin position="161"/>
        <end position="172"/>
    </location>
</feature>
<keyword evidence="1" id="KW-0112">Calmodulin-binding</keyword>
<feature type="domain" description="Ras-GAP" evidence="4">
    <location>
        <begin position="969"/>
        <end position="1185"/>
    </location>
</feature>
<dbReference type="SMART" id="SM00033">
    <property type="entry name" value="CH"/>
    <property type="match status" value="1"/>
</dbReference>
<dbReference type="PROSITE" id="PS50018">
    <property type="entry name" value="RAS_GTPASE_ACTIV_2"/>
    <property type="match status" value="1"/>
</dbReference>
<dbReference type="Pfam" id="PF03836">
    <property type="entry name" value="RasGAP_C"/>
    <property type="match status" value="1"/>
</dbReference>
<reference evidence="6 7" key="1">
    <citation type="submission" date="2019-06" db="EMBL/GenBank/DDBJ databases">
        <title>A chromosomal-level reference genome of Carpinus fangiana (Coryloideae, Betulaceae).</title>
        <authorList>
            <person name="Yang X."/>
            <person name="Wang Z."/>
            <person name="Zhang L."/>
            <person name="Hao G."/>
            <person name="Liu J."/>
            <person name="Yang Y."/>
        </authorList>
    </citation>
    <scope>NUCLEOTIDE SEQUENCE [LARGE SCALE GENOMIC DNA]</scope>
    <source>
        <strain evidence="6">Cfa_2016G</strain>
        <tissue evidence="6">Leaf</tissue>
    </source>
</reference>
<dbReference type="InterPro" id="IPR008936">
    <property type="entry name" value="Rho_GTPase_activation_prot"/>
</dbReference>
<dbReference type="Pfam" id="PF00612">
    <property type="entry name" value="IQ"/>
    <property type="match status" value="2"/>
</dbReference>
<dbReference type="OrthoDB" id="1937128at2759"/>
<sequence>MSYDFHSRRPGRLHTTKTPSPLRHASNISNSSSENSYAPSISSTLTSGGSYSENLLPASAQKRGIGDTSPTKASSRDYHYELDRENPPPPPRQSLRTLAQAPAMVKPLEERSTSHVHARAKSFENGSLSENGMSKHLEPPTTNPWRQQQQKKGHSVGISRSDSRRAPAREHASPQTNILEQSELEKLGKSSTSHLRTLSRFAQDDDSFNAPQEQVVGLQGRRRLQRTDSARGKTPGYGGRTWIDSQRQFLQAYEYLCHIGEAKEWIEDVINKQLPPIVQLEEALRDGVTLAEIVQALYPERQFKIFHHQKLQYRHSDNIAIFFRFLAEVELPDLFRFELVDLYEKKNIPKVIYCIHALSWLLLRKGIVDFRIGNLVGQLEFEHTELEAMQKGLDKAGVSMPNFGGLRDEPEPEPVETEEERQDRELLEHAASIEDFQCQLRGALARLRCQDVMQHLWENEELIVDLQARIRGDFGRQVVGYRLEMRQFAVGLQSQMRGFLLRSGQVKKDMFWKSRETDVILLQSLARARISRQQTQLFRSKCLKHQEGLRSFQAALRGALCRWNLSDRMQETRQVEPSIVEIQAAIRGVLQRKRVDVDLAVLHRHTHPLVRLQAVLRATAWRKKVRQSQDRLETHETAITKLQGHIRGQKTRCQHHQLLEELGTCHRSTSFLQSALRGYNTRGLIEQDISQLETYTKVITNVQSAIRGYHQRQVIYEQLCDFNHNESSIIALQSLLRGMYVRNDTSVLLDRINAEEDLVVELQAVIRGNLVRSRFAEKKRFYEENMKKVIKIQSFIRGRQQGEAYKSLTTGKNPPVGTVKNFVHLLNDSDFDFDEEVESEKLRKAVGQRVRENEQTQQFIDELDAKIGLLAHNKIARDEFAKMQKHTGGSSLAIARTMSSRESFNLKALNKTSRAKLELYQELFFLLQTQPRFFARLFRRTREQGATDIEYKRLEMLVSSTFGYTQRRREEFFLLRLMSEAVFEEVDGCKSIAEFARGSFFFTRQFTSYTRAPRDRKYIREIVGSLVKTQIIDNMHLDLETDPLTIYRMAINNEELSTGRRSARDKDVPREQAIRDPQTRDAFIRHLQDLRDIVDCFLLSLEEALPRMPYGTRYVAQQMFVILCEKFPREDQQAILHVVGSWVWKTYIRPTFADPEHFGIVDRQLDAQQRRNLNEFLKVMGQVASGRVFGQENVYLQPLNSYMGEAIARVEDVWQQMLEIKDLETQMDYDEFHDLHAKVKPTLHIKGADVFAIHDVVAKEVSFICAGPEDAVLREVIRELGSAKSNEAEMSAAGSAEVTLSLSSKGHTFEDPDADIKSLFMETKRCVLYIIRVQAGANLLDIMVKPITQEDEARWEMLVRDELSTGSRKRGAYTDNSNNLTDISVMSYAELKSIALENILALQQRGRLSQANQYQDLLNEIAIDIRQKHKRRVQRQRELENVRATLDHLAEKARSLDETLRAYNDTFEQNLDVLQNKKGKSRLLMPFSKQWNHEKELKALGRTPQYGSFKYSAESLATKGILQEWRGRDLRRDDLTISSDKVNNFLIEGSSGSMMIPGASATFTWDDLIEAQYQSQKHIKFFSGEDGSGHNELTLDAKLFMQQVSKKFWPEGFSPALTSFQPLTLGPGDAGVAQLRVCPAQDSSHLPAPDTNTYVIAMKCLSETHHTPDYCSQHHPSLSRSLQYNICQCPEEAVPITYQICPTFPVRALSALCSDMTSQR</sequence>
<dbReference type="GO" id="GO:0051015">
    <property type="term" value="F:actin filament binding"/>
    <property type="evidence" value="ECO:0007669"/>
    <property type="project" value="TreeGrafter"/>
</dbReference>
<dbReference type="SMART" id="SM00323">
    <property type="entry name" value="RasGAP"/>
    <property type="match status" value="1"/>
</dbReference>
<dbReference type="SUPFAM" id="SSF143885">
    <property type="entry name" value="RGC domain-like"/>
    <property type="match status" value="1"/>
</dbReference>
<dbReference type="PROSITE" id="PS50096">
    <property type="entry name" value="IQ"/>
    <property type="match status" value="10"/>
</dbReference>
<accession>A0A5N6KTM1</accession>
<keyword evidence="2" id="KW-0175">Coiled coil</keyword>
<evidence type="ECO:0000256" key="1">
    <source>
        <dbReference type="ARBA" id="ARBA00022860"/>
    </source>
</evidence>
<dbReference type="CDD" id="cd21206">
    <property type="entry name" value="CH_IQGAP"/>
    <property type="match status" value="1"/>
</dbReference>
<evidence type="ECO:0000313" key="6">
    <source>
        <dbReference type="EMBL" id="KAB8343131.1"/>
    </source>
</evidence>
<comment type="caution">
    <text evidence="6">The sequence shown here is derived from an EMBL/GenBank/DDBJ whole genome shotgun (WGS) entry which is preliminary data.</text>
</comment>
<dbReference type="Gene3D" id="1.10.418.10">
    <property type="entry name" value="Calponin-like domain"/>
    <property type="match status" value="1"/>
</dbReference>
<dbReference type="InterPro" id="IPR036872">
    <property type="entry name" value="CH_dom_sf"/>
</dbReference>
<feature type="domain" description="Calponin-homology (CH)" evidence="5">
    <location>
        <begin position="256"/>
        <end position="362"/>
    </location>
</feature>
<evidence type="ECO:0000259" key="4">
    <source>
        <dbReference type="PROSITE" id="PS50018"/>
    </source>
</evidence>
<dbReference type="InterPro" id="IPR000048">
    <property type="entry name" value="IQ_motif_EF-hand-BS"/>
</dbReference>
<dbReference type="SUPFAM" id="SSF48350">
    <property type="entry name" value="GTPase activation domain, GAP"/>
    <property type="match status" value="1"/>
</dbReference>
<dbReference type="EMBL" id="VIBQ01000012">
    <property type="protein sequence ID" value="KAB8343131.1"/>
    <property type="molecule type" value="Genomic_DNA"/>
</dbReference>
<evidence type="ECO:0000259" key="5">
    <source>
        <dbReference type="PROSITE" id="PS50021"/>
    </source>
</evidence>
<evidence type="ECO:0000256" key="3">
    <source>
        <dbReference type="SAM" id="MobiDB-lite"/>
    </source>
</evidence>
<dbReference type="PANTHER" id="PTHR14149">
    <property type="entry name" value="RAS GTPASE-ACTIVATING PROTEIN WITH IQ MOTIF"/>
    <property type="match status" value="1"/>
</dbReference>
<gene>
    <name evidence="6" type="ORF">FH972_022724</name>
</gene>
<keyword evidence="7" id="KW-1185">Reference proteome</keyword>
<dbReference type="Pfam" id="PF00307">
    <property type="entry name" value="CH"/>
    <property type="match status" value="1"/>
</dbReference>
<dbReference type="PANTHER" id="PTHR14149:SF14">
    <property type="entry name" value="CALPONIN-HOMOLOGY (CH) DOMAIN-CONTAINING PROTEIN"/>
    <property type="match status" value="1"/>
</dbReference>
<dbReference type="GO" id="GO:0110085">
    <property type="term" value="C:mitotic actomyosin contractile ring"/>
    <property type="evidence" value="ECO:0007669"/>
    <property type="project" value="TreeGrafter"/>
</dbReference>
<evidence type="ECO:0000256" key="2">
    <source>
        <dbReference type="SAM" id="Coils"/>
    </source>
</evidence>
<dbReference type="GO" id="GO:1903479">
    <property type="term" value="P:mitotic actomyosin contractile ring assembly actin filament organization"/>
    <property type="evidence" value="ECO:0007669"/>
    <property type="project" value="TreeGrafter"/>
</dbReference>
<feature type="region of interest" description="Disordered" evidence="3">
    <location>
        <begin position="1"/>
        <end position="95"/>
    </location>
</feature>
<dbReference type="InterPro" id="IPR001715">
    <property type="entry name" value="CH_dom"/>
</dbReference>